<protein>
    <submittedName>
        <fullName evidence="1">Uncharacterized protein</fullName>
    </submittedName>
</protein>
<comment type="caution">
    <text evidence="1">The sequence shown here is derived from an EMBL/GenBank/DDBJ whole genome shotgun (WGS) entry which is preliminary data.</text>
</comment>
<dbReference type="EMBL" id="SPUK01000001">
    <property type="protein sequence ID" value="TQW01137.1"/>
    <property type="molecule type" value="Genomic_DNA"/>
</dbReference>
<accession>A0A545VHD1</accession>
<proteinExistence type="predicted"/>
<dbReference type="AlphaFoldDB" id="A0A545VHD1"/>
<evidence type="ECO:0000313" key="2">
    <source>
        <dbReference type="Proteomes" id="UP000315783"/>
    </source>
</evidence>
<gene>
    <name evidence="1" type="ORF">IF1G_01068</name>
</gene>
<keyword evidence="2" id="KW-1185">Reference proteome</keyword>
<evidence type="ECO:0000313" key="1">
    <source>
        <dbReference type="EMBL" id="TQW01137.1"/>
    </source>
</evidence>
<dbReference type="Proteomes" id="UP000315783">
    <property type="component" value="Unassembled WGS sequence"/>
</dbReference>
<reference evidence="1 2" key="1">
    <citation type="journal article" date="2019" name="Appl. Microbiol. Biotechnol.">
        <title>Genome sequence of Isaria javanica and comparative genome analysis insights into family S53 peptidase evolution in fungal entomopathogens.</title>
        <authorList>
            <person name="Lin R."/>
            <person name="Zhang X."/>
            <person name="Xin B."/>
            <person name="Zou M."/>
            <person name="Gao Y."/>
            <person name="Qin F."/>
            <person name="Hu Q."/>
            <person name="Xie B."/>
            <person name="Cheng X."/>
        </authorList>
    </citation>
    <scope>NUCLEOTIDE SEQUENCE [LARGE SCALE GENOMIC DNA]</scope>
    <source>
        <strain evidence="1 2">IJ1G</strain>
    </source>
</reference>
<sequence>MQHSTTASELAGPDTEGTPGSAMAFLHWRIETFAYRCSGPLHKETNAPTTAFYFSVYALFDRQYSSIFDLQKQGLALGTLRLLHESSGARDDSGRAV</sequence>
<organism evidence="1 2">
    <name type="scientific">Cordyceps javanica</name>
    <dbReference type="NCBI Taxonomy" id="43265"/>
    <lineage>
        <taxon>Eukaryota</taxon>
        <taxon>Fungi</taxon>
        <taxon>Dikarya</taxon>
        <taxon>Ascomycota</taxon>
        <taxon>Pezizomycotina</taxon>
        <taxon>Sordariomycetes</taxon>
        <taxon>Hypocreomycetidae</taxon>
        <taxon>Hypocreales</taxon>
        <taxon>Cordycipitaceae</taxon>
        <taxon>Cordyceps</taxon>
    </lineage>
</organism>
<name>A0A545VHD1_9HYPO</name>